<sequence>MKVKNIFSYLIVAIFALQLVACTNNTDAEQKFDQTPTERTNARKKELNDLLLSSEHGWKAVYFTDSTQLGGFTHLFKFLPNGKVDMASDFDTDTDVYNSQYEIQLGSTVSVVFTTANRIHLLSDSNDYPTAALRGKGFLGDFQFLYYGQDKGDIVFRTNRTVQELRFVKATAQDWIDLPKNATTLDNINGDMTSPLFRLLVTNDGTATHNFDFDFNSYARFGEATSLDPTYSESYLFGFAYTPTSAVAKPAVVVKGQKLTNFVYDSPTNTFVATGTGGVSATIKYTNAPPVLTNDYKSLLAGVGNPPTVFGYISANLYTAPSNSDYCKYLLDRANATLPAAQKISRVQLYFNTAANQNYIQYQFNGGKASITHLVTTSEDAVNKTIILKDAGWTVVASAYAFLKELDAELVNPKGLYVKKETFRITYSNTIYTFTSASSPFRITSYAL</sequence>
<evidence type="ECO:0000313" key="2">
    <source>
        <dbReference type="EMBL" id="MCV9928617.1"/>
    </source>
</evidence>
<protein>
    <submittedName>
        <fullName evidence="2">DUF4302 domain-containing protein</fullName>
    </submittedName>
</protein>
<feature type="signal peptide" evidence="1">
    <location>
        <begin position="1"/>
        <end position="28"/>
    </location>
</feature>
<evidence type="ECO:0000256" key="1">
    <source>
        <dbReference type="SAM" id="SignalP"/>
    </source>
</evidence>
<proteinExistence type="predicted"/>
<accession>A0A9X3C5Z1</accession>
<gene>
    <name evidence="2" type="ORF">OIU83_13190</name>
</gene>
<comment type="caution">
    <text evidence="2">The sequence shown here is derived from an EMBL/GenBank/DDBJ whole genome shotgun (WGS) entry which is preliminary data.</text>
</comment>
<organism evidence="2 3">
    <name type="scientific">Flavobacterium shii</name>
    <dbReference type="NCBI Taxonomy" id="2987687"/>
    <lineage>
        <taxon>Bacteria</taxon>
        <taxon>Pseudomonadati</taxon>
        <taxon>Bacteroidota</taxon>
        <taxon>Flavobacteriia</taxon>
        <taxon>Flavobacteriales</taxon>
        <taxon>Flavobacteriaceae</taxon>
        <taxon>Flavobacterium</taxon>
    </lineage>
</organism>
<evidence type="ECO:0000313" key="3">
    <source>
        <dbReference type="Proteomes" id="UP001151079"/>
    </source>
</evidence>
<reference evidence="2" key="1">
    <citation type="submission" date="2022-10" db="EMBL/GenBank/DDBJ databases">
        <title>Two novel species of Flavobacterium.</title>
        <authorList>
            <person name="Liu Q."/>
            <person name="Xin Y.-H."/>
        </authorList>
    </citation>
    <scope>NUCLEOTIDE SEQUENCE</scope>
    <source>
        <strain evidence="2">LS1R49</strain>
    </source>
</reference>
<dbReference type="RefSeq" id="WP_264206729.1">
    <property type="nucleotide sequence ID" value="NZ_JAOZEW010000013.1"/>
</dbReference>
<keyword evidence="1" id="KW-0732">Signal</keyword>
<keyword evidence="3" id="KW-1185">Reference proteome</keyword>
<dbReference type="AlphaFoldDB" id="A0A9X3C5Z1"/>
<dbReference type="Proteomes" id="UP001151079">
    <property type="component" value="Unassembled WGS sequence"/>
</dbReference>
<name>A0A9X3C5Z1_9FLAO</name>
<feature type="chain" id="PRO_5040914448" evidence="1">
    <location>
        <begin position="29"/>
        <end position="448"/>
    </location>
</feature>
<dbReference type="Pfam" id="PF14135">
    <property type="entry name" value="DUF4302"/>
    <property type="match status" value="1"/>
</dbReference>
<dbReference type="EMBL" id="JAOZEW010000013">
    <property type="protein sequence ID" value="MCV9928617.1"/>
    <property type="molecule type" value="Genomic_DNA"/>
</dbReference>
<dbReference type="InterPro" id="IPR025396">
    <property type="entry name" value="DUF4302"/>
</dbReference>